<keyword evidence="2" id="KW-1185">Reference proteome</keyword>
<gene>
    <name evidence="1" type="ORF">SAMN05444276_101502</name>
</gene>
<dbReference type="EMBL" id="FNNA01000001">
    <property type="protein sequence ID" value="SDW25111.1"/>
    <property type="molecule type" value="Genomic_DNA"/>
</dbReference>
<evidence type="ECO:0000313" key="1">
    <source>
        <dbReference type="EMBL" id="SDW25111.1"/>
    </source>
</evidence>
<name>A0A1H2S0C6_9RHOB</name>
<proteinExistence type="predicted"/>
<dbReference type="AlphaFoldDB" id="A0A1H2S0C6"/>
<dbReference type="RefSeq" id="WP_052176229.1">
    <property type="nucleotide sequence ID" value="NZ_FNNA01000001.1"/>
</dbReference>
<reference evidence="2" key="1">
    <citation type="submission" date="2016-10" db="EMBL/GenBank/DDBJ databases">
        <authorList>
            <person name="Varghese N."/>
            <person name="Submissions S."/>
        </authorList>
    </citation>
    <scope>NUCLEOTIDE SEQUENCE [LARGE SCALE GENOMIC DNA]</scope>
    <source>
        <strain evidence="2">DSM 29303</strain>
    </source>
</reference>
<protein>
    <submittedName>
        <fullName evidence="1">Uncharacterized protein</fullName>
    </submittedName>
</protein>
<accession>A0A1H2S0C6</accession>
<evidence type="ECO:0000313" key="2">
    <source>
        <dbReference type="Proteomes" id="UP000182944"/>
    </source>
</evidence>
<dbReference type="Proteomes" id="UP000182944">
    <property type="component" value="Unassembled WGS sequence"/>
</dbReference>
<dbReference type="OrthoDB" id="1123495at2"/>
<sequence>MTHPHLPPPDCDLAALIARRLPGPRAKGWPGRERDLSVHLDRLRPEFGDRSEAAYLLARTIVILRRDPGDAHAATLFGRVTAELGAPLAADLSLRWLISVCDTVADLPGRALAERTLAMMGSGLANLVKLAETERRIYHPPRPWPPRQRFATGHEMFDGLKAFWPGRGDMVDNLLGRIGDLLDDPEAAALAVTPFVAEIVQRLTSDDTVIGRLAMLRGDAPLPQVDGARRRQLDALLRDL</sequence>
<dbReference type="STRING" id="1545044.SAMN05444276_101502"/>
<organism evidence="1 2">
    <name type="scientific">Paracoccus sanguinis</name>
    <dbReference type="NCBI Taxonomy" id="1545044"/>
    <lineage>
        <taxon>Bacteria</taxon>
        <taxon>Pseudomonadati</taxon>
        <taxon>Pseudomonadota</taxon>
        <taxon>Alphaproteobacteria</taxon>
        <taxon>Rhodobacterales</taxon>
        <taxon>Paracoccaceae</taxon>
        <taxon>Paracoccus</taxon>
    </lineage>
</organism>